<evidence type="ECO:0000256" key="1">
    <source>
        <dbReference type="ARBA" id="ARBA00022737"/>
    </source>
</evidence>
<dbReference type="Gene3D" id="3.40.250.10">
    <property type="entry name" value="Rhodanese-like domain"/>
    <property type="match status" value="2"/>
</dbReference>
<dbReference type="EMBL" id="JBHSXL010000004">
    <property type="protein sequence ID" value="MFC6892143.1"/>
    <property type="molecule type" value="Genomic_DNA"/>
</dbReference>
<reference evidence="3 4" key="1">
    <citation type="journal article" date="2019" name="Int. J. Syst. Evol. Microbiol.">
        <title>The Global Catalogue of Microorganisms (GCM) 10K type strain sequencing project: providing services to taxonomists for standard genome sequencing and annotation.</title>
        <authorList>
            <consortium name="The Broad Institute Genomics Platform"/>
            <consortium name="The Broad Institute Genome Sequencing Center for Infectious Disease"/>
            <person name="Wu L."/>
            <person name="Ma J."/>
        </authorList>
    </citation>
    <scope>NUCLEOTIDE SEQUENCE [LARGE SCALE GENOMIC DNA]</scope>
    <source>
        <strain evidence="3 4">SKJ47</strain>
    </source>
</reference>
<dbReference type="SUPFAM" id="SSF52821">
    <property type="entry name" value="Rhodanese/Cell cycle control phosphatase"/>
    <property type="match status" value="2"/>
</dbReference>
<dbReference type="InterPro" id="IPR051126">
    <property type="entry name" value="Thiosulfate_sulfurtransferase"/>
</dbReference>
<sequence>MTEITVPIEWLADHLDDPGVRPVDVRDAWEYDALGHVPGAVNVPFEDFRDAEGGDVGHLPGAEAFAERLGAAGLSRDDVLVAYDDTNGVFAARFLVTALVYGVENVHLLDGDLSAWKRDYPIESDPVSLEETTIEARRVEGADSPIVGYDEVIELLEDRERDVIFVDTRDADEYAAGHLPGAVRFDWTEAVDPETRGLRAKDDLRERFEERGITPDRPVVLYCNTARRLSHTYVALRWLGFEDVHIYEGSLTEWREREGELVES</sequence>
<gene>
    <name evidence="3" type="ORF">ACFQE9_05875</name>
</gene>
<dbReference type="SMART" id="SM00450">
    <property type="entry name" value="RHOD"/>
    <property type="match status" value="2"/>
</dbReference>
<feature type="domain" description="Rhodanese" evidence="2">
    <location>
        <begin position="159"/>
        <end position="263"/>
    </location>
</feature>
<dbReference type="InterPro" id="IPR001307">
    <property type="entry name" value="Thiosulphate_STrfase_CS"/>
</dbReference>
<dbReference type="PROSITE" id="PS50206">
    <property type="entry name" value="RHODANESE_3"/>
    <property type="match status" value="2"/>
</dbReference>
<name>A0ABD5USP9_9EURY</name>
<evidence type="ECO:0000313" key="4">
    <source>
        <dbReference type="Proteomes" id="UP001596296"/>
    </source>
</evidence>
<accession>A0ABD5USP9</accession>
<dbReference type="Proteomes" id="UP001596296">
    <property type="component" value="Unassembled WGS sequence"/>
</dbReference>
<dbReference type="InterPro" id="IPR001763">
    <property type="entry name" value="Rhodanese-like_dom"/>
</dbReference>
<dbReference type="PANTHER" id="PTHR43855">
    <property type="entry name" value="THIOSULFATE SULFURTRANSFERASE"/>
    <property type="match status" value="1"/>
</dbReference>
<keyword evidence="4" id="KW-1185">Reference proteome</keyword>
<evidence type="ECO:0000313" key="3">
    <source>
        <dbReference type="EMBL" id="MFC6892143.1"/>
    </source>
</evidence>
<protein>
    <submittedName>
        <fullName evidence="3">Sulfurtransferase</fullName>
        <ecNumber evidence="3">2.8.1.-</ecNumber>
    </submittedName>
</protein>
<comment type="caution">
    <text evidence="3">The sequence shown here is derived from an EMBL/GenBank/DDBJ whole genome shotgun (WGS) entry which is preliminary data.</text>
</comment>
<proteinExistence type="predicted"/>
<keyword evidence="3" id="KW-0808">Transferase</keyword>
<dbReference type="EC" id="2.8.1.-" evidence="3"/>
<keyword evidence="1" id="KW-0677">Repeat</keyword>
<dbReference type="InterPro" id="IPR036873">
    <property type="entry name" value="Rhodanese-like_dom_sf"/>
</dbReference>
<dbReference type="Pfam" id="PF00581">
    <property type="entry name" value="Rhodanese"/>
    <property type="match status" value="2"/>
</dbReference>
<dbReference type="CDD" id="cd01449">
    <property type="entry name" value="TST_Repeat_2"/>
    <property type="match status" value="1"/>
</dbReference>
<dbReference type="GO" id="GO:0016740">
    <property type="term" value="F:transferase activity"/>
    <property type="evidence" value="ECO:0007669"/>
    <property type="project" value="UniProtKB-KW"/>
</dbReference>
<feature type="domain" description="Rhodanese" evidence="2">
    <location>
        <begin position="16"/>
        <end position="124"/>
    </location>
</feature>
<dbReference type="AlphaFoldDB" id="A0ABD5USP9"/>
<dbReference type="PROSITE" id="PS00380">
    <property type="entry name" value="RHODANESE_1"/>
    <property type="match status" value="1"/>
</dbReference>
<evidence type="ECO:0000259" key="2">
    <source>
        <dbReference type="PROSITE" id="PS50206"/>
    </source>
</evidence>
<dbReference type="RefSeq" id="WP_379741756.1">
    <property type="nucleotide sequence ID" value="NZ_JBHSVN010000001.1"/>
</dbReference>
<dbReference type="PANTHER" id="PTHR43855:SF1">
    <property type="entry name" value="THIOSULFATE SULFURTRANSFERASE"/>
    <property type="match status" value="1"/>
</dbReference>
<dbReference type="CDD" id="cd01448">
    <property type="entry name" value="TST_Repeat_1"/>
    <property type="match status" value="1"/>
</dbReference>
<organism evidence="3 4">
    <name type="scientific">Halopenitus salinus</name>
    <dbReference type="NCBI Taxonomy" id="1198295"/>
    <lineage>
        <taxon>Archaea</taxon>
        <taxon>Methanobacteriati</taxon>
        <taxon>Methanobacteriota</taxon>
        <taxon>Stenosarchaea group</taxon>
        <taxon>Halobacteria</taxon>
        <taxon>Halobacteriales</taxon>
        <taxon>Haloferacaceae</taxon>
        <taxon>Halopenitus</taxon>
    </lineage>
</organism>